<evidence type="ECO:0000313" key="6">
    <source>
        <dbReference type="Proteomes" id="UP000287374"/>
    </source>
</evidence>
<feature type="coiled-coil region" evidence="1">
    <location>
        <begin position="152"/>
        <end position="187"/>
    </location>
</feature>
<evidence type="ECO:0000313" key="3">
    <source>
        <dbReference type="EMBL" id="PWY56931.1"/>
    </source>
</evidence>
<proteinExistence type="predicted"/>
<evidence type="ECO:0000313" key="5">
    <source>
        <dbReference type="Proteomes" id="UP000247152"/>
    </source>
</evidence>
<keyword evidence="6" id="KW-1185">Reference proteome</keyword>
<organism evidence="3 5">
    <name type="scientific">Legionella qingyii</name>
    <dbReference type="NCBI Taxonomy" id="2184757"/>
    <lineage>
        <taxon>Bacteria</taxon>
        <taxon>Pseudomonadati</taxon>
        <taxon>Pseudomonadota</taxon>
        <taxon>Gammaproteobacteria</taxon>
        <taxon>Legionellales</taxon>
        <taxon>Legionellaceae</taxon>
        <taxon>Legionella</taxon>
    </lineage>
</organism>
<dbReference type="InterPro" id="IPR001810">
    <property type="entry name" value="F-box_dom"/>
</dbReference>
<feature type="domain" description="F-box" evidence="2">
    <location>
        <begin position="1"/>
        <end position="48"/>
    </location>
</feature>
<dbReference type="Proteomes" id="UP000247152">
    <property type="component" value="Unassembled WGS sequence"/>
</dbReference>
<comment type="caution">
    <text evidence="3">The sequence shown here is derived from an EMBL/GenBank/DDBJ whole genome shotgun (WGS) entry which is preliminary data.</text>
</comment>
<reference evidence="4 6" key="2">
    <citation type="submission" date="2018-12" db="EMBL/GenBank/DDBJ databases">
        <title>Legionella sp,whole genome shotgun sequence.</title>
        <authorList>
            <person name="Wu H."/>
        </authorList>
    </citation>
    <scope>NUCLEOTIDE SEQUENCE [LARGE SCALE GENOMIC DNA]</scope>
    <source>
        <strain evidence="4">Km489</strain>
        <strain evidence="6">km489</strain>
    </source>
</reference>
<protein>
    <recommendedName>
        <fullName evidence="2">F-box domain-containing protein</fullName>
    </recommendedName>
</protein>
<dbReference type="Proteomes" id="UP000287374">
    <property type="component" value="Unassembled WGS sequence"/>
</dbReference>
<evidence type="ECO:0000313" key="4">
    <source>
        <dbReference type="EMBL" id="RUR24427.1"/>
    </source>
</evidence>
<reference evidence="3 5" key="1">
    <citation type="submission" date="2018-05" db="EMBL/GenBank/DDBJ databases">
        <title>Legionella qingyii sp.nov., whole genome shotgun sequence.</title>
        <authorList>
            <person name="Wu H."/>
            <person name="Zhu Q."/>
            <person name="Hu C."/>
        </authorList>
    </citation>
    <scope>NUCLEOTIDE SEQUENCE [LARGE SCALE GENOMIC DNA]</scope>
    <source>
        <strain evidence="3 5">HEB18</strain>
    </source>
</reference>
<dbReference type="EMBL" id="QHJG01000005">
    <property type="protein sequence ID" value="PWY56931.1"/>
    <property type="molecule type" value="Genomic_DNA"/>
</dbReference>
<keyword evidence="1" id="KW-0175">Coiled coil</keyword>
<dbReference type="OrthoDB" id="5654149at2"/>
<accession>A0A317U5J5</accession>
<dbReference type="PROSITE" id="PS50181">
    <property type="entry name" value="FBOX"/>
    <property type="match status" value="1"/>
</dbReference>
<dbReference type="RefSeq" id="WP_110141713.1">
    <property type="nucleotide sequence ID" value="NZ_QHJG01000005.1"/>
</dbReference>
<name>A0A317U5J5_9GAMM</name>
<dbReference type="EMBL" id="RZGX01000005">
    <property type="protein sequence ID" value="RUR24427.1"/>
    <property type="molecule type" value="Genomic_DNA"/>
</dbReference>
<dbReference type="AlphaFoldDB" id="A0A317U5J5"/>
<sequence length="200" mass="23614">MLEDIPEEVQEIIYSFFKERELFLTSQVSQRSLRISRRQLLEKSYSFIQNLIKTPLESSSLSSLLINMHSAYNEACKFEKMFITFKIEFKELSSADLLNIRKSIIHISLDHIKKKIQTPSVEYDEETQKLMTQYDASIKKDGISNESRSSLYENLYAKMEEQTNKYNAFLKKELALWQARIEEFDSEHNVINLMPNRSFS</sequence>
<gene>
    <name evidence="3" type="ORF">DGG96_04215</name>
    <name evidence="4" type="ORF">ELY20_05020</name>
</gene>
<evidence type="ECO:0000259" key="2">
    <source>
        <dbReference type="PROSITE" id="PS50181"/>
    </source>
</evidence>
<evidence type="ECO:0000256" key="1">
    <source>
        <dbReference type="SAM" id="Coils"/>
    </source>
</evidence>